<sequence>MMKWMPSAIAAILAAAAANALEIPAEVRLLYADERRQNPGIYEVVPKFEFPERNGLVRVDVLVSSKTEDGRWVFRNRLDRIFLKDGKIDAVRRPGAPGDFWSAALAAEKFLYADSGEQGKKLSFSELDGTPCAPPAGNGCQAEMRTPGRYLFPVPGGRPLSGISPETVEKFRRLPAREEAAWLRERLRTLPPPAEAVSLLKRLDAVGEFSYPLTAGEREGWRKLLLEERLGVMPRRLLQQRLFQANFLPHEEFAAELLADPLLGSRTAEAFAERNRPAFETLILRWSSQPDKQETALRYSEYMADNADYRNRMLSAFREPAPEQLSHLIPLYAGKPAADGSPELKKLLRETPYSGNFRLLCRVAEWCLKTRPAAYAPEIKALLRRERNNPDLKRSVLYPLLLASLCKANDPEGAAEAITYLKSLKDPAQIENAKRIWGKGMTGPVTLDRIIRELQKKRSLL</sequence>
<feature type="chain" id="PRO_5032360954" description="HEAT repeat protein" evidence="1">
    <location>
        <begin position="21"/>
        <end position="461"/>
    </location>
</feature>
<keyword evidence="3" id="KW-1185">Reference proteome</keyword>
<dbReference type="Proteomes" id="UP000435649">
    <property type="component" value="Unassembled WGS sequence"/>
</dbReference>
<dbReference type="AlphaFoldDB" id="A0A844G1M5"/>
<reference evidence="2 3" key="1">
    <citation type="submission" date="2019-08" db="EMBL/GenBank/DDBJ databases">
        <title>In-depth cultivation of the pig gut microbiome towards novel bacterial diversity and tailored functional studies.</title>
        <authorList>
            <person name="Wylensek D."/>
            <person name="Hitch T.C.A."/>
            <person name="Clavel T."/>
        </authorList>
    </citation>
    <scope>NUCLEOTIDE SEQUENCE [LARGE SCALE GENOMIC DNA]</scope>
    <source>
        <strain evidence="2 3">BBE-744-WT-12</strain>
    </source>
</reference>
<keyword evidence="1" id="KW-0732">Signal</keyword>
<evidence type="ECO:0008006" key="4">
    <source>
        <dbReference type="Google" id="ProtNLM"/>
    </source>
</evidence>
<dbReference type="RefSeq" id="WP_154418464.1">
    <property type="nucleotide sequence ID" value="NZ_VUNS01000010.1"/>
</dbReference>
<evidence type="ECO:0000313" key="2">
    <source>
        <dbReference type="EMBL" id="MST97537.1"/>
    </source>
</evidence>
<proteinExistence type="predicted"/>
<comment type="caution">
    <text evidence="2">The sequence shown here is derived from an EMBL/GenBank/DDBJ whole genome shotgun (WGS) entry which is preliminary data.</text>
</comment>
<organism evidence="2 3">
    <name type="scientific">Victivallis lenta</name>
    <dbReference type="NCBI Taxonomy" id="2606640"/>
    <lineage>
        <taxon>Bacteria</taxon>
        <taxon>Pseudomonadati</taxon>
        <taxon>Lentisphaerota</taxon>
        <taxon>Lentisphaeria</taxon>
        <taxon>Victivallales</taxon>
        <taxon>Victivallaceae</taxon>
        <taxon>Victivallis</taxon>
    </lineage>
</organism>
<name>A0A844G1M5_9BACT</name>
<protein>
    <recommendedName>
        <fullName evidence="4">HEAT repeat protein</fullName>
    </recommendedName>
</protein>
<dbReference type="EMBL" id="VUNS01000010">
    <property type="protein sequence ID" value="MST97537.1"/>
    <property type="molecule type" value="Genomic_DNA"/>
</dbReference>
<accession>A0A844G1M5</accession>
<feature type="signal peptide" evidence="1">
    <location>
        <begin position="1"/>
        <end position="20"/>
    </location>
</feature>
<evidence type="ECO:0000256" key="1">
    <source>
        <dbReference type="SAM" id="SignalP"/>
    </source>
</evidence>
<gene>
    <name evidence="2" type="ORF">FYJ85_10855</name>
</gene>
<evidence type="ECO:0000313" key="3">
    <source>
        <dbReference type="Proteomes" id="UP000435649"/>
    </source>
</evidence>